<evidence type="ECO:0000256" key="2">
    <source>
        <dbReference type="ARBA" id="ARBA00023180"/>
    </source>
</evidence>
<organism evidence="4 5">
    <name type="scientific">Limimaricola hongkongensis DSM 17492</name>
    <dbReference type="NCBI Taxonomy" id="1122180"/>
    <lineage>
        <taxon>Bacteria</taxon>
        <taxon>Pseudomonadati</taxon>
        <taxon>Pseudomonadota</taxon>
        <taxon>Alphaproteobacteria</taxon>
        <taxon>Rhodobacterales</taxon>
        <taxon>Paracoccaceae</taxon>
        <taxon>Limimaricola</taxon>
    </lineage>
</organism>
<dbReference type="OrthoDB" id="981508at2"/>
<evidence type="ECO:0000313" key="5">
    <source>
        <dbReference type="Proteomes" id="UP000025047"/>
    </source>
</evidence>
<proteinExistence type="predicted"/>
<reference evidence="4 5" key="1">
    <citation type="submission" date="2013-03" db="EMBL/GenBank/DDBJ databases">
        <authorList>
            <person name="Fiebig A."/>
            <person name="Goeker M."/>
            <person name="Klenk H.-P.P."/>
        </authorList>
    </citation>
    <scope>NUCLEOTIDE SEQUENCE [LARGE SCALE GENOMIC DNA]</scope>
    <source>
        <strain evidence="4 5">DSM 17492</strain>
        <plasmid evidence="4 5">pLokhon02</plasmid>
    </source>
</reference>
<evidence type="ECO:0000313" key="4">
    <source>
        <dbReference type="EMBL" id="EYD70355.1"/>
    </source>
</evidence>
<keyword evidence="5" id="KW-1185">Reference proteome</keyword>
<keyword evidence="2" id="KW-0325">Glycoprotein</keyword>
<keyword evidence="1 4" id="KW-0808">Transferase</keyword>
<dbReference type="EMBL" id="APGJ01000010">
    <property type="protein sequence ID" value="EYD70355.1"/>
    <property type="molecule type" value="Genomic_DNA"/>
</dbReference>
<protein>
    <submittedName>
        <fullName evidence="4">Putative sulfotransferase protein</fullName>
    </submittedName>
</protein>
<dbReference type="PANTHER" id="PTHR10605">
    <property type="entry name" value="HEPARAN SULFATE SULFOTRANSFERASE"/>
    <property type="match status" value="1"/>
</dbReference>
<comment type="caution">
    <text evidence="4">The sequence shown here is derived from an EMBL/GenBank/DDBJ whole genome shotgun (WGS) entry which is preliminary data.</text>
</comment>
<dbReference type="InterPro" id="IPR000863">
    <property type="entry name" value="Sulfotransferase_dom"/>
</dbReference>
<geneLocation type="plasmid" evidence="4 5">
    <name>pLokhon02</name>
</geneLocation>
<gene>
    <name evidence="4" type="ORF">Lokhon_00109</name>
</gene>
<accession>A0A017H7R6</accession>
<dbReference type="InterPro" id="IPR037359">
    <property type="entry name" value="NST/OST"/>
</dbReference>
<sequence>MTVAARPLPDFVVLGAMKAGTTTLYRYLHEHPQVGMSRMKETDYFIRNKNFRLGPDWYRAQFAPGFDVYGEASPNYTMREIFTGVAGNLVEAAPEARLIFIARDPVDRFVSQYRHLWLLGHARLAPEGLLDTTEGREILATSRYAWQLQPFLERFDRAQLLILDFDELRCDPQGLMDRVTDHIGIARHRVPLMSAQNDAASIARMPGAVQRLWRSPAMRRFDPLISRRARDVARRALSIGPKRHVPDLPETLLDAVAAGLAEDAAAFRRLSGLDFAHWRV</sequence>
<evidence type="ECO:0000256" key="1">
    <source>
        <dbReference type="ARBA" id="ARBA00022679"/>
    </source>
</evidence>
<dbReference type="InterPro" id="IPR027417">
    <property type="entry name" value="P-loop_NTPase"/>
</dbReference>
<dbReference type="HOGENOM" id="CLU_017703_1_1_5"/>
<dbReference type="Pfam" id="PF00685">
    <property type="entry name" value="Sulfotransfer_1"/>
    <property type="match status" value="1"/>
</dbReference>
<dbReference type="eggNOG" id="COG0457">
    <property type="taxonomic scope" value="Bacteria"/>
</dbReference>
<dbReference type="GO" id="GO:0008146">
    <property type="term" value="F:sulfotransferase activity"/>
    <property type="evidence" value="ECO:0007669"/>
    <property type="project" value="InterPro"/>
</dbReference>
<dbReference type="PANTHER" id="PTHR10605:SF56">
    <property type="entry name" value="BIFUNCTIONAL HEPARAN SULFATE N-DEACETYLASE_N-SULFOTRANSFERASE"/>
    <property type="match status" value="1"/>
</dbReference>
<dbReference type="PATRIC" id="fig|1122180.6.peg.113"/>
<evidence type="ECO:0000259" key="3">
    <source>
        <dbReference type="Pfam" id="PF00685"/>
    </source>
</evidence>
<name>A0A017H7R6_9RHOB</name>
<dbReference type="AlphaFoldDB" id="A0A017H7R6"/>
<feature type="domain" description="Sulfotransferase" evidence="3">
    <location>
        <begin position="9"/>
        <end position="186"/>
    </location>
</feature>
<dbReference type="RefSeq" id="WP_017929751.1">
    <property type="nucleotide sequence ID" value="NZ_CM002676.1"/>
</dbReference>
<dbReference type="Gene3D" id="3.40.50.300">
    <property type="entry name" value="P-loop containing nucleotide triphosphate hydrolases"/>
    <property type="match status" value="1"/>
</dbReference>
<dbReference type="Proteomes" id="UP000025047">
    <property type="component" value="Plasmid pLokhon02"/>
</dbReference>
<dbReference type="SUPFAM" id="SSF52540">
    <property type="entry name" value="P-loop containing nucleoside triphosphate hydrolases"/>
    <property type="match status" value="1"/>
</dbReference>
<keyword evidence="4" id="KW-0614">Plasmid</keyword>